<keyword evidence="2" id="KW-0472">Membrane</keyword>
<keyword evidence="4" id="KW-1185">Reference proteome</keyword>
<dbReference type="GeneID" id="85366349"/>
<dbReference type="EMBL" id="JAUEPS010000028">
    <property type="protein sequence ID" value="KAK0454033.1"/>
    <property type="molecule type" value="Genomic_DNA"/>
</dbReference>
<feature type="transmembrane region" description="Helical" evidence="2">
    <location>
        <begin position="141"/>
        <end position="162"/>
    </location>
</feature>
<feature type="transmembrane region" description="Helical" evidence="2">
    <location>
        <begin position="70"/>
        <end position="94"/>
    </location>
</feature>
<evidence type="ECO:0000256" key="2">
    <source>
        <dbReference type="SAM" id="Phobius"/>
    </source>
</evidence>
<feature type="region of interest" description="Disordered" evidence="1">
    <location>
        <begin position="325"/>
        <end position="352"/>
    </location>
</feature>
<evidence type="ECO:0000313" key="3">
    <source>
        <dbReference type="EMBL" id="KAK0454033.1"/>
    </source>
</evidence>
<feature type="transmembrane region" description="Helical" evidence="2">
    <location>
        <begin position="183"/>
        <end position="205"/>
    </location>
</feature>
<comment type="caution">
    <text evidence="3">The sequence shown here is derived from an EMBL/GenBank/DDBJ whole genome shotgun (WGS) entry which is preliminary data.</text>
</comment>
<keyword evidence="2" id="KW-0812">Transmembrane</keyword>
<gene>
    <name evidence="3" type="ORF">EV420DRAFT_616255</name>
</gene>
<reference evidence="3" key="1">
    <citation type="submission" date="2023-06" db="EMBL/GenBank/DDBJ databases">
        <authorList>
            <consortium name="Lawrence Berkeley National Laboratory"/>
            <person name="Ahrendt S."/>
            <person name="Sahu N."/>
            <person name="Indic B."/>
            <person name="Wong-Bajracharya J."/>
            <person name="Merenyi Z."/>
            <person name="Ke H.-M."/>
            <person name="Monk M."/>
            <person name="Kocsube S."/>
            <person name="Drula E."/>
            <person name="Lipzen A."/>
            <person name="Balint B."/>
            <person name="Henrissat B."/>
            <person name="Andreopoulos B."/>
            <person name="Martin F.M."/>
            <person name="Harder C.B."/>
            <person name="Rigling D."/>
            <person name="Ford K.L."/>
            <person name="Foster G.D."/>
            <person name="Pangilinan J."/>
            <person name="Papanicolaou A."/>
            <person name="Barry K."/>
            <person name="LaButti K."/>
            <person name="Viragh M."/>
            <person name="Koriabine M."/>
            <person name="Yan M."/>
            <person name="Riley R."/>
            <person name="Champramary S."/>
            <person name="Plett K.L."/>
            <person name="Tsai I.J."/>
            <person name="Slot J."/>
            <person name="Sipos G."/>
            <person name="Plett J."/>
            <person name="Nagy L.G."/>
            <person name="Grigoriev I.V."/>
        </authorList>
    </citation>
    <scope>NUCLEOTIDE SEQUENCE</scope>
    <source>
        <strain evidence="3">CCBAS 213</strain>
    </source>
</reference>
<accession>A0AA39K893</accession>
<dbReference type="AlphaFoldDB" id="A0AA39K893"/>
<keyword evidence="2" id="KW-1133">Transmembrane helix</keyword>
<evidence type="ECO:0000313" key="4">
    <source>
        <dbReference type="Proteomes" id="UP001175211"/>
    </source>
</evidence>
<feature type="transmembrane region" description="Helical" evidence="2">
    <location>
        <begin position="106"/>
        <end position="129"/>
    </location>
</feature>
<organism evidence="3 4">
    <name type="scientific">Armillaria tabescens</name>
    <name type="common">Ringless honey mushroom</name>
    <name type="synonym">Agaricus tabescens</name>
    <dbReference type="NCBI Taxonomy" id="1929756"/>
    <lineage>
        <taxon>Eukaryota</taxon>
        <taxon>Fungi</taxon>
        <taxon>Dikarya</taxon>
        <taxon>Basidiomycota</taxon>
        <taxon>Agaricomycotina</taxon>
        <taxon>Agaricomycetes</taxon>
        <taxon>Agaricomycetidae</taxon>
        <taxon>Agaricales</taxon>
        <taxon>Marasmiineae</taxon>
        <taxon>Physalacriaceae</taxon>
        <taxon>Desarmillaria</taxon>
    </lineage>
</organism>
<protein>
    <submittedName>
        <fullName evidence="3">Uncharacterized protein</fullName>
    </submittedName>
</protein>
<dbReference type="Proteomes" id="UP001175211">
    <property type="component" value="Unassembled WGS sequence"/>
</dbReference>
<name>A0AA39K893_ARMTA</name>
<proteinExistence type="predicted"/>
<feature type="transmembrane region" description="Helical" evidence="2">
    <location>
        <begin position="27"/>
        <end position="50"/>
    </location>
</feature>
<evidence type="ECO:0000256" key="1">
    <source>
        <dbReference type="SAM" id="MobiDB-lite"/>
    </source>
</evidence>
<sequence length="352" mass="39459">MTGIYTGILAITLWNIFINKHWPIRRAMIVVIILLYILTTISFSANWSAIRSAFIENGQSFWTIYMNLTVPAQAVSLEMGITASIGTVFADLYIIWWCWVIWGRRWLVVLLPIFSLVSATVSRIIAVYYEYAKVPASMDTFLILYISFSLATTLSCTLLIIYRILTVTGVRRRAEGRLGVYHHFIEVLVESSALYSISLILYLAFTIRDNWGEVYFDVIAVNAKGIAPTLLVGRFTTGHRARPDDSWRGSVMASASIREEQEHSRTSSQEDRLTSLVLDGDLEAQREISVREPSLTSHSVSVVVDHAHPNTDAALENVMSSPHLAPLQPFSPLRQDASRNSSVVDEAATPSR</sequence>
<dbReference type="RefSeq" id="XP_060328421.1">
    <property type="nucleotide sequence ID" value="XM_060482801.1"/>
</dbReference>